<feature type="binding site" evidence="7">
    <location>
        <position position="226"/>
    </location>
    <ligand>
        <name>Zn(2+)</name>
        <dbReference type="ChEBI" id="CHEBI:29105"/>
        <label>3</label>
    </ligand>
</feature>
<comment type="cofactor">
    <cofactor evidence="7">
        <name>Zn(2+)</name>
        <dbReference type="ChEBI" id="CHEBI:29105"/>
    </cofactor>
    <text evidence="7">Binds 3 Zn(2+) ions.</text>
</comment>
<dbReference type="Proteomes" id="UP000265828">
    <property type="component" value="Unassembled WGS sequence"/>
</dbReference>
<dbReference type="CDD" id="cd00019">
    <property type="entry name" value="AP2Ec"/>
    <property type="match status" value="1"/>
</dbReference>
<sequence length="279" mass="31313">MTVLYIGNHTSSSKGYAAMARQIIKNGGNTFAFFTRNPRGGKAKAIDETDIQNFLVLAQENHFGKIVAHAPYTLNACAAKEELRTFARETFADDLRRMEYTPGNYYNFHPGSHVGQGSEIGIQKIAEILNDVLTEEQTTTVLLETMSGKGTEVGRNFEELRKILNLVEKKSKMGICLDTCHVWDGGYDIVHDLDGVLNDFDHIIGLERLKAIHLNDSLNDCGSHKDRHARIGEGKIGMEALVRIIKHPVLREIPFILETPNDDSGWTEEIHVLKEAFYK</sequence>
<feature type="binding site" evidence="7">
    <location>
        <position position="258"/>
    </location>
    <ligand>
        <name>Zn(2+)</name>
        <dbReference type="ChEBI" id="CHEBI:29105"/>
        <label>2</label>
    </ligand>
</feature>
<keyword evidence="5 7" id="KW-0862">Zinc</keyword>
<evidence type="ECO:0000313" key="10">
    <source>
        <dbReference type="EMBL" id="RHC10165.1"/>
    </source>
</evidence>
<dbReference type="InterPro" id="IPR036237">
    <property type="entry name" value="Xyl_isomerase-like_sf"/>
</dbReference>
<evidence type="ECO:0000313" key="9">
    <source>
        <dbReference type="EMBL" id="RGV65751.1"/>
    </source>
</evidence>
<dbReference type="FunFam" id="3.20.20.150:FF:000001">
    <property type="entry name" value="Probable endonuclease 4"/>
    <property type="match status" value="1"/>
</dbReference>
<comment type="similarity">
    <text evidence="1 7">Belongs to the AP endonuclease 2 family.</text>
</comment>
<dbReference type="EC" id="3.1.21.2" evidence="7"/>
<feature type="binding site" evidence="7">
    <location>
        <position position="178"/>
    </location>
    <ligand>
        <name>Zn(2+)</name>
        <dbReference type="ChEBI" id="CHEBI:29105"/>
        <label>2</label>
    </ligand>
</feature>
<evidence type="ECO:0000259" key="8">
    <source>
        <dbReference type="Pfam" id="PF01261"/>
    </source>
</evidence>
<comment type="catalytic activity">
    <reaction evidence="7">
        <text>Endonucleolytic cleavage to 5'-phosphooligonucleotide end-products.</text>
        <dbReference type="EC" id="3.1.21.2"/>
    </reaction>
</comment>
<feature type="binding site" evidence="7">
    <location>
        <position position="144"/>
    </location>
    <ligand>
        <name>Zn(2+)</name>
        <dbReference type="ChEBI" id="CHEBI:29105"/>
        <label>1</label>
    </ligand>
</feature>
<comment type="caution">
    <text evidence="9">The sequence shown here is derived from an EMBL/GenBank/DDBJ whole genome shotgun (WGS) entry which is preliminary data.</text>
</comment>
<dbReference type="GO" id="GO:0006284">
    <property type="term" value="P:base-excision repair"/>
    <property type="evidence" value="ECO:0007669"/>
    <property type="project" value="TreeGrafter"/>
</dbReference>
<dbReference type="InterPro" id="IPR013022">
    <property type="entry name" value="Xyl_isomerase-like_TIM-brl"/>
</dbReference>
<dbReference type="InterPro" id="IPR018246">
    <property type="entry name" value="AP_endonuc_F2_Zn_BS"/>
</dbReference>
<feature type="domain" description="Xylose isomerase-like TIM barrel" evidence="8">
    <location>
        <begin position="25"/>
        <end position="275"/>
    </location>
</feature>
<proteinExistence type="inferred from homology"/>
<evidence type="ECO:0000256" key="2">
    <source>
        <dbReference type="ARBA" id="ARBA00022723"/>
    </source>
</evidence>
<dbReference type="PANTHER" id="PTHR21445">
    <property type="entry name" value="ENDONUCLEASE IV ENDODEOXYRIBONUCLEASE IV"/>
    <property type="match status" value="1"/>
</dbReference>
<comment type="function">
    <text evidence="7">Endonuclease IV plays a role in DNA repair. It cleaves phosphodiester bonds at apurinic or apyrimidinic (AP) sites, generating a 3'-hydroxyl group and a 5'-terminal sugar phosphate.</text>
</comment>
<dbReference type="GO" id="GO:0003677">
    <property type="term" value="F:DNA binding"/>
    <property type="evidence" value="ECO:0007669"/>
    <property type="project" value="InterPro"/>
</dbReference>
<dbReference type="NCBIfam" id="TIGR00587">
    <property type="entry name" value="nfo"/>
    <property type="match status" value="1"/>
</dbReference>
<evidence type="ECO:0000313" key="12">
    <source>
        <dbReference type="Proteomes" id="UP000265828"/>
    </source>
</evidence>
<reference evidence="11 12" key="1">
    <citation type="submission" date="2018-08" db="EMBL/GenBank/DDBJ databases">
        <title>A genome reference for cultivated species of the human gut microbiota.</title>
        <authorList>
            <person name="Zou Y."/>
            <person name="Xue W."/>
            <person name="Luo G."/>
        </authorList>
    </citation>
    <scope>NUCLEOTIDE SEQUENCE [LARGE SCALE GENOMIC DNA]</scope>
    <source>
        <strain evidence="9 12">AF14-23</strain>
        <strain evidence="10 11">AM37-4AC</strain>
    </source>
</reference>
<evidence type="ECO:0000256" key="1">
    <source>
        <dbReference type="ARBA" id="ARBA00005340"/>
    </source>
</evidence>
<dbReference type="Gene3D" id="3.20.20.150">
    <property type="entry name" value="Divalent-metal-dependent TIM barrel enzymes"/>
    <property type="match status" value="1"/>
</dbReference>
<dbReference type="PANTHER" id="PTHR21445:SF0">
    <property type="entry name" value="APURINIC-APYRIMIDINIC ENDONUCLEASE"/>
    <property type="match status" value="1"/>
</dbReference>
<feature type="binding site" evidence="7">
    <location>
        <position position="69"/>
    </location>
    <ligand>
        <name>Zn(2+)</name>
        <dbReference type="ChEBI" id="CHEBI:29105"/>
        <label>1</label>
    </ligand>
</feature>
<dbReference type="InterPro" id="IPR001719">
    <property type="entry name" value="AP_endonuc_2"/>
</dbReference>
<dbReference type="Pfam" id="PF01261">
    <property type="entry name" value="AP_endonuc_2"/>
    <property type="match status" value="1"/>
</dbReference>
<keyword evidence="7" id="KW-0540">Nuclease</keyword>
<dbReference type="PROSITE" id="PS51432">
    <property type="entry name" value="AP_NUCLEASE_F2_4"/>
    <property type="match status" value="1"/>
</dbReference>
<keyword evidence="2 7" id="KW-0479">Metal-binding</keyword>
<gene>
    <name evidence="7" type="primary">nfo</name>
    <name evidence="10" type="ORF">DW859_01745</name>
    <name evidence="9" type="ORF">DWW07_04155</name>
</gene>
<evidence type="ECO:0000256" key="6">
    <source>
        <dbReference type="ARBA" id="ARBA00023204"/>
    </source>
</evidence>
<organism evidence="9 12">
    <name type="scientific">Blautia obeum</name>
    <dbReference type="NCBI Taxonomy" id="40520"/>
    <lineage>
        <taxon>Bacteria</taxon>
        <taxon>Bacillati</taxon>
        <taxon>Bacillota</taxon>
        <taxon>Clostridia</taxon>
        <taxon>Lachnospirales</taxon>
        <taxon>Lachnospiraceae</taxon>
        <taxon>Blautia</taxon>
    </lineage>
</organism>
<accession>A0A395X9T3</accession>
<dbReference type="AlphaFoldDB" id="A0A395X9T3"/>
<keyword evidence="4 7" id="KW-0378">Hydrolase</keyword>
<dbReference type="SMART" id="SM00518">
    <property type="entry name" value="AP2Ec"/>
    <property type="match status" value="1"/>
</dbReference>
<feature type="binding site" evidence="7">
    <location>
        <position position="109"/>
    </location>
    <ligand>
        <name>Zn(2+)</name>
        <dbReference type="ChEBI" id="CHEBI:29105"/>
        <label>1</label>
    </ligand>
</feature>
<dbReference type="EMBL" id="QSHL01000001">
    <property type="protein sequence ID" value="RHC10165.1"/>
    <property type="molecule type" value="Genomic_DNA"/>
</dbReference>
<feature type="binding site" evidence="7">
    <location>
        <position position="213"/>
    </location>
    <ligand>
        <name>Zn(2+)</name>
        <dbReference type="ChEBI" id="CHEBI:29105"/>
        <label>2</label>
    </ligand>
</feature>
<evidence type="ECO:0000256" key="5">
    <source>
        <dbReference type="ARBA" id="ARBA00022833"/>
    </source>
</evidence>
<dbReference type="HAMAP" id="MF_00152">
    <property type="entry name" value="Nfo"/>
    <property type="match status" value="1"/>
</dbReference>
<dbReference type="GO" id="GO:0003906">
    <property type="term" value="F:DNA-(apurinic or apyrimidinic site) endonuclease activity"/>
    <property type="evidence" value="ECO:0007669"/>
    <property type="project" value="TreeGrafter"/>
</dbReference>
<keyword evidence="3 7" id="KW-0227">DNA damage</keyword>
<feature type="binding site" evidence="7">
    <location>
        <position position="181"/>
    </location>
    <ligand>
        <name>Zn(2+)</name>
        <dbReference type="ChEBI" id="CHEBI:29105"/>
        <label>3</label>
    </ligand>
</feature>
<dbReference type="GO" id="GO:0008081">
    <property type="term" value="F:phosphoric diester hydrolase activity"/>
    <property type="evidence" value="ECO:0007669"/>
    <property type="project" value="TreeGrafter"/>
</dbReference>
<name>A0A395X9T3_9FIRM</name>
<keyword evidence="7" id="KW-0255">Endonuclease</keyword>
<feature type="binding site" evidence="7">
    <location>
        <position position="228"/>
    </location>
    <ligand>
        <name>Zn(2+)</name>
        <dbReference type="ChEBI" id="CHEBI:29105"/>
        <label>3</label>
    </ligand>
</feature>
<dbReference type="Proteomes" id="UP000265808">
    <property type="component" value="Unassembled WGS sequence"/>
</dbReference>
<dbReference type="GO" id="GO:0008833">
    <property type="term" value="F:deoxyribonuclease IV (phage-T4-induced) activity"/>
    <property type="evidence" value="ECO:0007669"/>
    <property type="project" value="UniProtKB-UniRule"/>
</dbReference>
<dbReference type="RefSeq" id="WP_117628125.1">
    <property type="nucleotide sequence ID" value="NZ_JAQDGF010000001.1"/>
</dbReference>
<evidence type="ECO:0000256" key="7">
    <source>
        <dbReference type="HAMAP-Rule" id="MF_00152"/>
    </source>
</evidence>
<evidence type="ECO:0000256" key="3">
    <source>
        <dbReference type="ARBA" id="ARBA00022763"/>
    </source>
</evidence>
<evidence type="ECO:0000313" key="11">
    <source>
        <dbReference type="Proteomes" id="UP000265808"/>
    </source>
</evidence>
<evidence type="ECO:0000256" key="4">
    <source>
        <dbReference type="ARBA" id="ARBA00022801"/>
    </source>
</evidence>
<dbReference type="EMBL" id="QRZI01000002">
    <property type="protein sequence ID" value="RGV65751.1"/>
    <property type="molecule type" value="Genomic_DNA"/>
</dbReference>
<dbReference type="PROSITE" id="PS00731">
    <property type="entry name" value="AP_NUCLEASE_F2_3"/>
    <property type="match status" value="1"/>
</dbReference>
<dbReference type="GO" id="GO:0008270">
    <property type="term" value="F:zinc ion binding"/>
    <property type="evidence" value="ECO:0007669"/>
    <property type="project" value="UniProtKB-UniRule"/>
</dbReference>
<protein>
    <recommendedName>
        <fullName evidence="7">Probable endonuclease 4</fullName>
        <ecNumber evidence="7">3.1.21.2</ecNumber>
    </recommendedName>
    <alternativeName>
        <fullName evidence="7">Endodeoxyribonuclease IV</fullName>
    </alternativeName>
    <alternativeName>
        <fullName evidence="7">Endonuclease IV</fullName>
    </alternativeName>
</protein>
<keyword evidence="6 7" id="KW-0234">DNA repair</keyword>
<dbReference type="PROSITE" id="PS00730">
    <property type="entry name" value="AP_NUCLEASE_F2_2"/>
    <property type="match status" value="1"/>
</dbReference>
<dbReference type="SUPFAM" id="SSF51658">
    <property type="entry name" value="Xylose isomerase-like"/>
    <property type="match status" value="1"/>
</dbReference>
<feature type="binding site" evidence="7">
    <location>
        <position position="144"/>
    </location>
    <ligand>
        <name>Zn(2+)</name>
        <dbReference type="ChEBI" id="CHEBI:29105"/>
        <label>2</label>
    </ligand>
</feature>